<dbReference type="CDD" id="cd07981">
    <property type="entry name" value="HFD_TAF12"/>
    <property type="match status" value="1"/>
</dbReference>
<evidence type="ECO:0000256" key="4">
    <source>
        <dbReference type="ARBA" id="ARBA00022679"/>
    </source>
</evidence>
<dbReference type="GO" id="GO:0005669">
    <property type="term" value="C:transcription factor TFIID complex"/>
    <property type="evidence" value="ECO:0007669"/>
    <property type="project" value="InterPro"/>
</dbReference>
<dbReference type="InterPro" id="IPR041373">
    <property type="entry name" value="RT_RNaseH"/>
</dbReference>
<evidence type="ECO:0000256" key="1">
    <source>
        <dbReference type="ARBA" id="ARBA00004123"/>
    </source>
</evidence>
<keyword evidence="8" id="KW-0378">Hydrolase</keyword>
<feature type="domain" description="Transcription initiation factor TFIID subunit 12" evidence="13">
    <location>
        <begin position="188"/>
        <end position="255"/>
    </location>
</feature>
<protein>
    <recommendedName>
        <fullName evidence="3">Transcription initiation factor TFIID subunit 12</fullName>
    </recommendedName>
</protein>
<dbReference type="Gene3D" id="1.10.20.10">
    <property type="entry name" value="Histone, subunit A"/>
    <property type="match status" value="1"/>
</dbReference>
<evidence type="ECO:0000256" key="12">
    <source>
        <dbReference type="ARBA" id="ARBA00023242"/>
    </source>
</evidence>
<feature type="domain" description="Reverse transcriptase RNase H-like" evidence="14">
    <location>
        <begin position="64"/>
        <end position="166"/>
    </location>
</feature>
<evidence type="ECO:0000259" key="13">
    <source>
        <dbReference type="Pfam" id="PF03847"/>
    </source>
</evidence>
<dbReference type="AlphaFoldDB" id="A0AA88HZ12"/>
<keyword evidence="12" id="KW-0539">Nucleus</keyword>
<evidence type="ECO:0000256" key="10">
    <source>
        <dbReference type="ARBA" id="ARBA00023015"/>
    </source>
</evidence>
<evidence type="ECO:0000256" key="8">
    <source>
        <dbReference type="ARBA" id="ARBA00022801"/>
    </source>
</evidence>
<dbReference type="Proteomes" id="UP001187531">
    <property type="component" value="Unassembled WGS sequence"/>
</dbReference>
<keyword evidence="6" id="KW-0540">Nuclease</keyword>
<keyword evidence="9" id="KW-0695">RNA-directed DNA polymerase</keyword>
<dbReference type="Pfam" id="PF17917">
    <property type="entry name" value="RT_RNaseH"/>
    <property type="match status" value="1"/>
</dbReference>
<evidence type="ECO:0000256" key="11">
    <source>
        <dbReference type="ARBA" id="ARBA00023163"/>
    </source>
</evidence>
<gene>
    <name evidence="15" type="ORF">QYM36_009819</name>
</gene>
<organism evidence="15 16">
    <name type="scientific">Artemia franciscana</name>
    <name type="common">Brine shrimp</name>
    <name type="synonym">Artemia sanfranciscana</name>
    <dbReference type="NCBI Taxonomy" id="6661"/>
    <lineage>
        <taxon>Eukaryota</taxon>
        <taxon>Metazoa</taxon>
        <taxon>Ecdysozoa</taxon>
        <taxon>Arthropoda</taxon>
        <taxon>Crustacea</taxon>
        <taxon>Branchiopoda</taxon>
        <taxon>Anostraca</taxon>
        <taxon>Artemiidae</taxon>
        <taxon>Artemia</taxon>
    </lineage>
</organism>
<dbReference type="Pfam" id="PF03847">
    <property type="entry name" value="TFIID_20kDa"/>
    <property type="match status" value="1"/>
</dbReference>
<evidence type="ECO:0000259" key="14">
    <source>
        <dbReference type="Pfam" id="PF17917"/>
    </source>
</evidence>
<dbReference type="Gene3D" id="3.10.20.370">
    <property type="match status" value="1"/>
</dbReference>
<dbReference type="GO" id="GO:0017025">
    <property type="term" value="F:TBP-class protein binding"/>
    <property type="evidence" value="ECO:0007669"/>
    <property type="project" value="TreeGrafter"/>
</dbReference>
<dbReference type="GO" id="GO:0003677">
    <property type="term" value="F:DNA binding"/>
    <property type="evidence" value="ECO:0007669"/>
    <property type="project" value="TreeGrafter"/>
</dbReference>
<dbReference type="PANTHER" id="PTHR12264">
    <property type="entry name" value="TRANSCRIPTION INITIATION FACTOR TFIID SUBUNIT 12"/>
    <property type="match status" value="1"/>
</dbReference>
<evidence type="ECO:0000256" key="7">
    <source>
        <dbReference type="ARBA" id="ARBA00022759"/>
    </source>
</evidence>
<keyword evidence="16" id="KW-1185">Reference proteome</keyword>
<dbReference type="EMBL" id="JAVRJZ010000012">
    <property type="protein sequence ID" value="KAK2714946.1"/>
    <property type="molecule type" value="Genomic_DNA"/>
</dbReference>
<reference evidence="15" key="1">
    <citation type="submission" date="2023-07" db="EMBL/GenBank/DDBJ databases">
        <title>Chromosome-level genome assembly of Artemia franciscana.</title>
        <authorList>
            <person name="Jo E."/>
        </authorList>
    </citation>
    <scope>NUCLEOTIDE SEQUENCE</scope>
    <source>
        <tissue evidence="15">Whole body</tissue>
    </source>
</reference>
<proteinExistence type="inferred from homology"/>
<keyword evidence="11" id="KW-0804">Transcription</keyword>
<dbReference type="FunFam" id="3.10.20.370:FF:000001">
    <property type="entry name" value="Retrovirus-related Pol polyprotein from transposon 17.6-like protein"/>
    <property type="match status" value="1"/>
</dbReference>
<comment type="caution">
    <text evidence="15">The sequence shown here is derived from an EMBL/GenBank/DDBJ whole genome shotgun (WGS) entry which is preliminary data.</text>
</comment>
<dbReference type="PANTHER" id="PTHR12264:SF21">
    <property type="entry name" value="TRANSCRIPTION INITIATION FACTOR TFIID SUBUNIT 12"/>
    <property type="match status" value="1"/>
</dbReference>
<dbReference type="GO" id="GO:0003964">
    <property type="term" value="F:RNA-directed DNA polymerase activity"/>
    <property type="evidence" value="ECO:0007669"/>
    <property type="project" value="UniProtKB-KW"/>
</dbReference>
<comment type="subcellular location">
    <subcellularLocation>
        <location evidence="1">Nucleus</location>
    </subcellularLocation>
</comment>
<dbReference type="GO" id="GO:0004519">
    <property type="term" value="F:endonuclease activity"/>
    <property type="evidence" value="ECO:0007669"/>
    <property type="project" value="UniProtKB-KW"/>
</dbReference>
<evidence type="ECO:0000313" key="15">
    <source>
        <dbReference type="EMBL" id="KAK2714946.1"/>
    </source>
</evidence>
<evidence type="ECO:0000256" key="3">
    <source>
        <dbReference type="ARBA" id="ARBA00017484"/>
    </source>
</evidence>
<dbReference type="SUPFAM" id="SSF47113">
    <property type="entry name" value="Histone-fold"/>
    <property type="match status" value="1"/>
</dbReference>
<dbReference type="InterPro" id="IPR043502">
    <property type="entry name" value="DNA/RNA_pol_sf"/>
</dbReference>
<evidence type="ECO:0000256" key="9">
    <source>
        <dbReference type="ARBA" id="ARBA00022918"/>
    </source>
</evidence>
<dbReference type="InterPro" id="IPR003228">
    <property type="entry name" value="TFIID_TAF12_dom"/>
</dbReference>
<keyword evidence="7" id="KW-0255">Endonuclease</keyword>
<keyword evidence="5" id="KW-0548">Nucleotidyltransferase</keyword>
<dbReference type="InterPro" id="IPR009072">
    <property type="entry name" value="Histone-fold"/>
</dbReference>
<dbReference type="InterPro" id="IPR037794">
    <property type="entry name" value="TAF12"/>
</dbReference>
<comment type="similarity">
    <text evidence="2">Belongs to the TAF12 family.</text>
</comment>
<name>A0AA88HZ12_ARTSF</name>
<evidence type="ECO:0000313" key="16">
    <source>
        <dbReference type="Proteomes" id="UP001187531"/>
    </source>
</evidence>
<dbReference type="SUPFAM" id="SSF56672">
    <property type="entry name" value="DNA/RNA polymerases"/>
    <property type="match status" value="1"/>
</dbReference>
<accession>A0AA88HZ12</accession>
<dbReference type="GO" id="GO:0016787">
    <property type="term" value="F:hydrolase activity"/>
    <property type="evidence" value="ECO:0007669"/>
    <property type="project" value="UniProtKB-KW"/>
</dbReference>
<dbReference type="CDD" id="cd09274">
    <property type="entry name" value="RNase_HI_RT_Ty3"/>
    <property type="match status" value="1"/>
</dbReference>
<dbReference type="GO" id="GO:0000124">
    <property type="term" value="C:SAGA complex"/>
    <property type="evidence" value="ECO:0007669"/>
    <property type="project" value="InterPro"/>
</dbReference>
<evidence type="ECO:0000256" key="6">
    <source>
        <dbReference type="ARBA" id="ARBA00022722"/>
    </source>
</evidence>
<evidence type="ECO:0000256" key="5">
    <source>
        <dbReference type="ARBA" id="ARBA00022695"/>
    </source>
</evidence>
<dbReference type="GO" id="GO:0046982">
    <property type="term" value="F:protein heterodimerization activity"/>
    <property type="evidence" value="ECO:0007669"/>
    <property type="project" value="InterPro"/>
</dbReference>
<keyword evidence="4" id="KW-0808">Transferase</keyword>
<dbReference type="GO" id="GO:0051123">
    <property type="term" value="P:RNA polymerase II preinitiation complex assembly"/>
    <property type="evidence" value="ECO:0007669"/>
    <property type="project" value="TreeGrafter"/>
</dbReference>
<keyword evidence="10" id="KW-0805">Transcription regulation</keyword>
<sequence length="291" mass="32832">MGNGKITPLESKIEAVKTFWSLPPKVKSSSETKYKPLYAVLGAESSLRGLETALTTAPVLSSTDFAKEFVLQMDTSNMGVGAVMTQGNGDEHPIAYKSKNLSPAEQCYSTVERDALALKSGVESFWYYLEGQKFIVETDHNPFQLFNMARSNNACLTRWFLALQEYHFDICMQQQSSQSASDHGQILSKQKLQELAREVDPTLQLDEELEELILAVADDFIESSVNAACHLAKHRKSNILEAKDLLLHLERNYNMWTPGYGTDELRTFKKAPTAEAHRQRMALIRKTLKKY</sequence>
<dbReference type="FunFam" id="1.10.20.10:FF:000011">
    <property type="entry name" value="Transcription initiation factor TFIID subunit 12"/>
    <property type="match status" value="1"/>
</dbReference>
<evidence type="ECO:0000256" key="2">
    <source>
        <dbReference type="ARBA" id="ARBA00007530"/>
    </source>
</evidence>